<feature type="domain" description="Cytochrome c" evidence="8">
    <location>
        <begin position="19"/>
        <end position="102"/>
    </location>
</feature>
<dbReference type="PANTHER" id="PTHR33751:SF9">
    <property type="entry name" value="CYTOCHROME C4"/>
    <property type="match status" value="1"/>
</dbReference>
<evidence type="ECO:0000256" key="2">
    <source>
        <dbReference type="ARBA" id="ARBA00022617"/>
    </source>
</evidence>
<keyword evidence="4" id="KW-0249">Electron transport</keyword>
<keyword evidence="2 6" id="KW-0349">Heme</keyword>
<keyword evidence="3 6" id="KW-0479">Metal-binding</keyword>
<dbReference type="InterPro" id="IPR009056">
    <property type="entry name" value="Cyt_c-like_dom"/>
</dbReference>
<dbReference type="Proteomes" id="UP000595197">
    <property type="component" value="Chromosome"/>
</dbReference>
<dbReference type="PROSITE" id="PS51007">
    <property type="entry name" value="CYTC"/>
    <property type="match status" value="1"/>
</dbReference>
<evidence type="ECO:0000256" key="7">
    <source>
        <dbReference type="SAM" id="SignalP"/>
    </source>
</evidence>
<evidence type="ECO:0000313" key="9">
    <source>
        <dbReference type="EMBL" id="QQP90956.1"/>
    </source>
</evidence>
<accession>A0ABX7B9A0</accession>
<evidence type="ECO:0000256" key="6">
    <source>
        <dbReference type="PROSITE-ProRule" id="PRU00433"/>
    </source>
</evidence>
<proteinExistence type="predicted"/>
<evidence type="ECO:0000256" key="1">
    <source>
        <dbReference type="ARBA" id="ARBA00022448"/>
    </source>
</evidence>
<dbReference type="InterPro" id="IPR036909">
    <property type="entry name" value="Cyt_c-like_dom_sf"/>
</dbReference>
<evidence type="ECO:0000313" key="10">
    <source>
        <dbReference type="Proteomes" id="UP000595197"/>
    </source>
</evidence>
<name>A0ABX7B9A0_9PROT</name>
<dbReference type="Pfam" id="PF00034">
    <property type="entry name" value="Cytochrom_C"/>
    <property type="match status" value="1"/>
</dbReference>
<keyword evidence="7" id="KW-0732">Signal</keyword>
<dbReference type="Gene3D" id="1.10.760.10">
    <property type="entry name" value="Cytochrome c-like domain"/>
    <property type="match status" value="1"/>
</dbReference>
<gene>
    <name evidence="9" type="ORF">IGS68_06960</name>
</gene>
<evidence type="ECO:0000256" key="4">
    <source>
        <dbReference type="ARBA" id="ARBA00022982"/>
    </source>
</evidence>
<feature type="signal peptide" evidence="7">
    <location>
        <begin position="1"/>
        <end position="25"/>
    </location>
</feature>
<keyword evidence="1" id="KW-0813">Transport</keyword>
<dbReference type="EMBL" id="CP067420">
    <property type="protein sequence ID" value="QQP90956.1"/>
    <property type="molecule type" value="Genomic_DNA"/>
</dbReference>
<evidence type="ECO:0000256" key="3">
    <source>
        <dbReference type="ARBA" id="ARBA00022723"/>
    </source>
</evidence>
<keyword evidence="10" id="KW-1185">Reference proteome</keyword>
<organism evidence="9 10">
    <name type="scientific">Skermanella cutis</name>
    <dbReference type="NCBI Taxonomy" id="2775420"/>
    <lineage>
        <taxon>Bacteria</taxon>
        <taxon>Pseudomonadati</taxon>
        <taxon>Pseudomonadota</taxon>
        <taxon>Alphaproteobacteria</taxon>
        <taxon>Rhodospirillales</taxon>
        <taxon>Azospirillaceae</taxon>
        <taxon>Skermanella</taxon>
    </lineage>
</organism>
<protein>
    <submittedName>
        <fullName evidence="9">C-type cytochrome</fullName>
    </submittedName>
</protein>
<evidence type="ECO:0000259" key="8">
    <source>
        <dbReference type="PROSITE" id="PS51007"/>
    </source>
</evidence>
<keyword evidence="5 6" id="KW-0408">Iron</keyword>
<dbReference type="RefSeq" id="WP_201078388.1">
    <property type="nucleotide sequence ID" value="NZ_CP067420.1"/>
</dbReference>
<dbReference type="InterPro" id="IPR050597">
    <property type="entry name" value="Cytochrome_c_Oxidase_Subunit"/>
</dbReference>
<dbReference type="SUPFAM" id="SSF46626">
    <property type="entry name" value="Cytochrome c"/>
    <property type="match status" value="1"/>
</dbReference>
<sequence>MKLPAVALASAIAFTPLVAAAQASAQSSNVPKLGTCITCHGRDGIGTSPVFPNLAGQKSLYMVQQLELFRSGARKSEMMNVVAKSLTDAEIEALAAYYEGLDPGK</sequence>
<reference evidence="9" key="1">
    <citation type="submission" date="2021-02" db="EMBL/GenBank/DDBJ databases">
        <title>Skermanella TT6 skin isolate.</title>
        <authorList>
            <person name="Lee K."/>
            <person name="Ganzorig M."/>
        </authorList>
    </citation>
    <scope>NUCLEOTIDE SEQUENCE</scope>
    <source>
        <strain evidence="9">TT6</strain>
    </source>
</reference>
<evidence type="ECO:0000256" key="5">
    <source>
        <dbReference type="ARBA" id="ARBA00023004"/>
    </source>
</evidence>
<dbReference type="PANTHER" id="PTHR33751">
    <property type="entry name" value="CBB3-TYPE CYTOCHROME C OXIDASE SUBUNIT FIXP"/>
    <property type="match status" value="1"/>
</dbReference>
<feature type="chain" id="PRO_5047348756" evidence="7">
    <location>
        <begin position="26"/>
        <end position="105"/>
    </location>
</feature>